<dbReference type="OrthoDB" id="10001768at2759"/>
<dbReference type="Proteomes" id="UP000265120">
    <property type="component" value="Chromosome 17"/>
</dbReference>
<reference evidence="8" key="2">
    <citation type="submission" date="2025-08" db="UniProtKB">
        <authorList>
            <consortium name="Ensembl"/>
        </authorList>
    </citation>
    <scope>IDENTIFICATION</scope>
</reference>
<dbReference type="PANTHER" id="PTHR10671:SF92">
    <property type="entry name" value="GERM CELL-SPECIFIC GENE 1-LIKE PROTEIN ISOFORM X1"/>
    <property type="match status" value="1"/>
</dbReference>
<feature type="transmembrane region" description="Helical" evidence="6">
    <location>
        <begin position="12"/>
        <end position="32"/>
    </location>
</feature>
<comment type="subcellular location">
    <subcellularLocation>
        <location evidence="1">Membrane</location>
        <topology evidence="1">Multi-pass membrane protein</topology>
    </subcellularLocation>
</comment>
<dbReference type="GeneTree" id="ENSGT01050000244814"/>
<comment type="similarity">
    <text evidence="2">Belongs to the GSG1 family.</text>
</comment>
<dbReference type="InterPro" id="IPR012478">
    <property type="entry name" value="GSG-1"/>
</dbReference>
<sequence length="303" mass="34128">MRLEHGQRASLALVLNFVAFTLALLAVTTSHWCEGTRRVAKPFCTGPPGKTKQIFCLRLNSSNVNDTRMVEYIIESGEEKFLLRKFHTGIFFSCEQAVDMKGYDCRDFSKIAPENERGVLWLCILAESIYLSLLFTGGALMIMEQCSGFSIINKLKLSAFAALCTALSGLCGMVAHMMFTTIFQLAVTMGPEDWRPKTWDYSWSYVLAWGSFGTCMGSAVTAFNRYTKTIVGFKYKRRIIEKSLMVKQKMMEVDLSEQIWDMYLAADAETPLELPINDQIFSVGAPSLVKDDFVPEQEGKAYC</sequence>
<feature type="transmembrane region" description="Helical" evidence="6">
    <location>
        <begin position="155"/>
        <end position="183"/>
    </location>
</feature>
<evidence type="ECO:0000256" key="1">
    <source>
        <dbReference type="ARBA" id="ARBA00004141"/>
    </source>
</evidence>
<keyword evidence="4 6" id="KW-1133">Transmembrane helix</keyword>
<evidence type="ECO:0000256" key="7">
    <source>
        <dbReference type="SAM" id="SignalP"/>
    </source>
</evidence>
<dbReference type="InterPro" id="IPR050579">
    <property type="entry name" value="PMP-22/EMP/MP20-like"/>
</dbReference>
<dbReference type="Pfam" id="PF07803">
    <property type="entry name" value="GSG-1"/>
    <property type="match status" value="1"/>
</dbReference>
<dbReference type="Ensembl" id="ENSCSET00000032351.1">
    <property type="protein sequence ID" value="ENSCSEP00000031940.1"/>
    <property type="gene ID" value="ENSCSEG00000020494.1"/>
</dbReference>
<evidence type="ECO:0000256" key="5">
    <source>
        <dbReference type="ARBA" id="ARBA00023136"/>
    </source>
</evidence>
<reference evidence="8" key="3">
    <citation type="submission" date="2025-09" db="UniProtKB">
        <authorList>
            <consortium name="Ensembl"/>
        </authorList>
    </citation>
    <scope>IDENTIFICATION</scope>
</reference>
<evidence type="ECO:0000256" key="3">
    <source>
        <dbReference type="ARBA" id="ARBA00022692"/>
    </source>
</evidence>
<dbReference type="GeneID" id="103392511"/>
<protein>
    <submittedName>
        <fullName evidence="8">Germ cell-specific gene 1-like protein</fullName>
    </submittedName>
</protein>
<evidence type="ECO:0000256" key="6">
    <source>
        <dbReference type="SAM" id="Phobius"/>
    </source>
</evidence>
<evidence type="ECO:0000256" key="4">
    <source>
        <dbReference type="ARBA" id="ARBA00022989"/>
    </source>
</evidence>
<feature type="transmembrane region" description="Helical" evidence="6">
    <location>
        <begin position="203"/>
        <end position="227"/>
    </location>
</feature>
<dbReference type="GO" id="GO:0005886">
    <property type="term" value="C:plasma membrane"/>
    <property type="evidence" value="ECO:0007669"/>
    <property type="project" value="TreeGrafter"/>
</dbReference>
<organism evidence="8 9">
    <name type="scientific">Cynoglossus semilaevis</name>
    <name type="common">Tongue sole</name>
    <dbReference type="NCBI Taxonomy" id="244447"/>
    <lineage>
        <taxon>Eukaryota</taxon>
        <taxon>Metazoa</taxon>
        <taxon>Chordata</taxon>
        <taxon>Craniata</taxon>
        <taxon>Vertebrata</taxon>
        <taxon>Euteleostomi</taxon>
        <taxon>Actinopterygii</taxon>
        <taxon>Neopterygii</taxon>
        <taxon>Teleostei</taxon>
        <taxon>Neoteleostei</taxon>
        <taxon>Acanthomorphata</taxon>
        <taxon>Carangaria</taxon>
        <taxon>Pleuronectiformes</taxon>
        <taxon>Pleuronectoidei</taxon>
        <taxon>Cynoglossidae</taxon>
        <taxon>Cynoglossinae</taxon>
        <taxon>Cynoglossus</taxon>
    </lineage>
</organism>
<keyword evidence="7" id="KW-0732">Signal</keyword>
<keyword evidence="9" id="KW-1185">Reference proteome</keyword>
<dbReference type="RefSeq" id="XP_008327354.1">
    <property type="nucleotide sequence ID" value="XM_008329132.3"/>
</dbReference>
<dbReference type="PANTHER" id="PTHR10671">
    <property type="entry name" value="EPITHELIAL MEMBRANE PROTEIN-RELATED"/>
    <property type="match status" value="1"/>
</dbReference>
<dbReference type="AlphaFoldDB" id="A0A3P8X4D2"/>
<keyword evidence="5 6" id="KW-0472">Membrane</keyword>
<dbReference type="Gene3D" id="1.20.140.150">
    <property type="match status" value="1"/>
</dbReference>
<feature type="transmembrane region" description="Helical" evidence="6">
    <location>
        <begin position="119"/>
        <end position="143"/>
    </location>
</feature>
<dbReference type="OMA" id="YEVEMDN"/>
<dbReference type="KEGG" id="csem:103392511"/>
<reference evidence="8 9" key="1">
    <citation type="journal article" date="2014" name="Nat. Genet.">
        <title>Whole-genome sequence of a flatfish provides insights into ZW sex chromosome evolution and adaptation to a benthic lifestyle.</title>
        <authorList>
            <person name="Chen S."/>
            <person name="Zhang G."/>
            <person name="Shao C."/>
            <person name="Huang Q."/>
            <person name="Liu G."/>
            <person name="Zhang P."/>
            <person name="Song W."/>
            <person name="An N."/>
            <person name="Chalopin D."/>
            <person name="Volff J.N."/>
            <person name="Hong Y."/>
            <person name="Li Q."/>
            <person name="Sha Z."/>
            <person name="Zhou H."/>
            <person name="Xie M."/>
            <person name="Yu Q."/>
            <person name="Liu Y."/>
            <person name="Xiang H."/>
            <person name="Wang N."/>
            <person name="Wu K."/>
            <person name="Yang C."/>
            <person name="Zhou Q."/>
            <person name="Liao X."/>
            <person name="Yang L."/>
            <person name="Hu Q."/>
            <person name="Zhang J."/>
            <person name="Meng L."/>
            <person name="Jin L."/>
            <person name="Tian Y."/>
            <person name="Lian J."/>
            <person name="Yang J."/>
            <person name="Miao G."/>
            <person name="Liu S."/>
            <person name="Liang Z."/>
            <person name="Yan F."/>
            <person name="Li Y."/>
            <person name="Sun B."/>
            <person name="Zhang H."/>
            <person name="Zhang J."/>
            <person name="Zhu Y."/>
            <person name="Du M."/>
            <person name="Zhao Y."/>
            <person name="Schartl M."/>
            <person name="Tang Q."/>
            <person name="Wang J."/>
        </authorList>
    </citation>
    <scope>NUCLEOTIDE SEQUENCE</scope>
</reference>
<evidence type="ECO:0000313" key="9">
    <source>
        <dbReference type="Proteomes" id="UP000265120"/>
    </source>
</evidence>
<feature type="chain" id="PRO_5018033438" evidence="7">
    <location>
        <begin position="24"/>
        <end position="303"/>
    </location>
</feature>
<evidence type="ECO:0000256" key="2">
    <source>
        <dbReference type="ARBA" id="ARBA00007425"/>
    </source>
</evidence>
<accession>A0A3P8X4D2</accession>
<feature type="signal peptide" evidence="7">
    <location>
        <begin position="1"/>
        <end position="23"/>
    </location>
</feature>
<keyword evidence="3 6" id="KW-0812">Transmembrane</keyword>
<evidence type="ECO:0000313" key="8">
    <source>
        <dbReference type="Ensembl" id="ENSCSEP00000031940.1"/>
    </source>
</evidence>
<name>A0A3P8X4D2_CYNSE</name>
<proteinExistence type="inferred from homology"/>
<dbReference type="InParanoid" id="A0A3P8X4D2"/>